<accession>A0A0A9HV42</accession>
<reference evidence="2" key="1">
    <citation type="submission" date="2014-09" db="EMBL/GenBank/DDBJ databases">
        <authorList>
            <person name="Magalhaes I.L.F."/>
            <person name="Oliveira U."/>
            <person name="Santos F.R."/>
            <person name="Vidigal T.H.D.A."/>
            <person name="Brescovit A.D."/>
            <person name="Santos A.J."/>
        </authorList>
    </citation>
    <scope>NUCLEOTIDE SEQUENCE</scope>
    <source>
        <tissue evidence="2">Shoot tissue taken approximately 20 cm above the soil surface</tissue>
    </source>
</reference>
<sequence>MAPVMASTGAMSMGRSSRPGPVATLETRQRRRARQRRRCVHDGPRGVARRARHQRGAGTSATTPLCRRTKWKGEATDVGGPVEAALAAVDPV</sequence>
<evidence type="ECO:0000256" key="1">
    <source>
        <dbReference type="SAM" id="MobiDB-lite"/>
    </source>
</evidence>
<proteinExistence type="predicted"/>
<reference evidence="2" key="2">
    <citation type="journal article" date="2015" name="Data Brief">
        <title>Shoot transcriptome of the giant reed, Arundo donax.</title>
        <authorList>
            <person name="Barrero R.A."/>
            <person name="Guerrero F.D."/>
            <person name="Moolhuijzen P."/>
            <person name="Goolsby J.A."/>
            <person name="Tidwell J."/>
            <person name="Bellgard S.E."/>
            <person name="Bellgard M.I."/>
        </authorList>
    </citation>
    <scope>NUCLEOTIDE SEQUENCE</scope>
    <source>
        <tissue evidence="2">Shoot tissue taken approximately 20 cm above the soil surface</tissue>
    </source>
</reference>
<feature type="region of interest" description="Disordered" evidence="1">
    <location>
        <begin position="1"/>
        <end position="63"/>
    </location>
</feature>
<evidence type="ECO:0000313" key="2">
    <source>
        <dbReference type="EMBL" id="JAE38736.1"/>
    </source>
</evidence>
<protein>
    <submittedName>
        <fullName evidence="2">Uncharacterized protein</fullName>
    </submittedName>
</protein>
<organism evidence="2">
    <name type="scientific">Arundo donax</name>
    <name type="common">Giant reed</name>
    <name type="synonym">Donax arundinaceus</name>
    <dbReference type="NCBI Taxonomy" id="35708"/>
    <lineage>
        <taxon>Eukaryota</taxon>
        <taxon>Viridiplantae</taxon>
        <taxon>Streptophyta</taxon>
        <taxon>Embryophyta</taxon>
        <taxon>Tracheophyta</taxon>
        <taxon>Spermatophyta</taxon>
        <taxon>Magnoliopsida</taxon>
        <taxon>Liliopsida</taxon>
        <taxon>Poales</taxon>
        <taxon>Poaceae</taxon>
        <taxon>PACMAD clade</taxon>
        <taxon>Arundinoideae</taxon>
        <taxon>Arundineae</taxon>
        <taxon>Arundo</taxon>
    </lineage>
</organism>
<dbReference type="AlphaFoldDB" id="A0A0A9HV42"/>
<name>A0A0A9HV42_ARUDO</name>
<dbReference type="EMBL" id="GBRH01159160">
    <property type="protein sequence ID" value="JAE38736.1"/>
    <property type="molecule type" value="Transcribed_RNA"/>
</dbReference>
<feature type="compositionally biased region" description="Basic residues" evidence="1">
    <location>
        <begin position="29"/>
        <end position="39"/>
    </location>
</feature>